<feature type="domain" description="A-kinase anchor protein 7-like phosphoesterase" evidence="2">
    <location>
        <begin position="95"/>
        <end position="313"/>
    </location>
</feature>
<evidence type="ECO:0000256" key="1">
    <source>
        <dbReference type="SAM" id="MobiDB-lite"/>
    </source>
</evidence>
<dbReference type="AlphaFoldDB" id="A0A816Y131"/>
<reference evidence="3" key="1">
    <citation type="submission" date="2021-01" db="EMBL/GenBank/DDBJ databases">
        <authorList>
            <consortium name="Genoscope - CEA"/>
            <person name="William W."/>
        </authorList>
    </citation>
    <scope>NUCLEOTIDE SEQUENCE</scope>
</reference>
<dbReference type="GO" id="GO:0006307">
    <property type="term" value="P:DNA alkylation repair"/>
    <property type="evidence" value="ECO:0007669"/>
    <property type="project" value="InterPro"/>
</dbReference>
<feature type="domain" description="A-kinase anchor protein 7-like phosphoesterase" evidence="2">
    <location>
        <begin position="380"/>
        <end position="608"/>
    </location>
</feature>
<evidence type="ECO:0000259" key="2">
    <source>
        <dbReference type="Pfam" id="PF10469"/>
    </source>
</evidence>
<name>A0A816Y131_BRANA</name>
<evidence type="ECO:0000313" key="3">
    <source>
        <dbReference type="EMBL" id="CAF2154779.1"/>
    </source>
</evidence>
<dbReference type="Gene3D" id="3.90.1140.10">
    <property type="entry name" value="Cyclic phosphodiesterase"/>
    <property type="match status" value="2"/>
</dbReference>
<protein>
    <submittedName>
        <fullName evidence="3">(rape) hypothetical protein</fullName>
    </submittedName>
</protein>
<organism evidence="3">
    <name type="scientific">Brassica napus</name>
    <name type="common">Rape</name>
    <dbReference type="NCBI Taxonomy" id="3708"/>
    <lineage>
        <taxon>Eukaryota</taxon>
        <taxon>Viridiplantae</taxon>
        <taxon>Streptophyta</taxon>
        <taxon>Embryophyta</taxon>
        <taxon>Tracheophyta</taxon>
        <taxon>Spermatophyta</taxon>
        <taxon>Magnoliopsida</taxon>
        <taxon>eudicotyledons</taxon>
        <taxon>Gunneridae</taxon>
        <taxon>Pentapetalae</taxon>
        <taxon>rosids</taxon>
        <taxon>malvids</taxon>
        <taxon>Brassicales</taxon>
        <taxon>Brassicaceae</taxon>
        <taxon>Brassiceae</taxon>
        <taxon>Brassica</taxon>
    </lineage>
</organism>
<feature type="region of interest" description="Disordered" evidence="1">
    <location>
        <begin position="62"/>
        <end position="85"/>
    </location>
</feature>
<dbReference type="InterPro" id="IPR009210">
    <property type="entry name" value="ASCC1"/>
</dbReference>
<gene>
    <name evidence="3" type="ORF">DARMORV10_A01P37890.1</name>
</gene>
<dbReference type="PANTHER" id="PTHR13360">
    <property type="entry name" value="ACTIVATING SIGNAL COINTEGRATOR 1 COMPLEX SUBUNIT 1"/>
    <property type="match status" value="1"/>
</dbReference>
<proteinExistence type="predicted"/>
<sequence>MPKSPGRCVYEAVASMNLVLPIVELRIDTSVPLLPDEMFKRLLPMEKNTHVKTDLFKNSTKHSSSLHIRGGSSTSHPSPHVSKGKQIVQGHGEVFTHFISLPLAIYPELTQKVEAFRNYILGDNNDKKPLKFQRTLDAEMGIEKSMFISPNSLHLTVVMLKLENKEAVDAAQDILKSVSASVRHALDNRPVFIRLKGLDCMNGSLDKTRVLYAPVEEVGGDGRLLRACSILLSRRAYFYAYLFDIIIDAFVNVGFAGKDAKSRLKLHVTMMNATYRKDKSKGMTFDGREIHKEFGRTDWGEYLIREAQISKRFCTFLDYACVVLLCMIDRSDDNHVKTDLCKDLSKQNLSLGNHGGSSTDHSSPHVSKGKQIVQVYRESYTHFISFPLAIHPELKEKVETFRNSILGDNKDKKPLKFQSTLDEMGIENRMFISPNSLHLTVVMLRLVNKEAVDAAQDILKVEFVACELRDISISACVMYALDNRPVFIRLKGLSSMNGSLEKTRVLYAPVEEVGDEGRLLRAYTIIDAFANAGFAGRDAKLHLKLHVTLMNTTYRRDERKSNTFDAREIHKEFGEKDWGEYLIREAQISKRFWYDADGYFHCCGSLPFPH</sequence>
<dbReference type="InterPro" id="IPR019510">
    <property type="entry name" value="AKAP7-like_phosphoesterase"/>
</dbReference>
<dbReference type="Pfam" id="PF10469">
    <property type="entry name" value="AKAP7_NLS"/>
    <property type="match status" value="2"/>
</dbReference>
<dbReference type="EMBL" id="HG994355">
    <property type="protein sequence ID" value="CAF2154779.1"/>
    <property type="molecule type" value="Genomic_DNA"/>
</dbReference>
<dbReference type="Proteomes" id="UP001295469">
    <property type="component" value="Chromosome A01"/>
</dbReference>
<feature type="compositionally biased region" description="Polar residues" evidence="1">
    <location>
        <begin position="62"/>
        <end position="77"/>
    </location>
</feature>
<dbReference type="PANTHER" id="PTHR13360:SF2">
    <property type="entry name" value="A-KINASE ANCHOR PROTEIN 7-LIKE PHOSPHOESTERASE DOMAIN-CONTAINING PROTEIN"/>
    <property type="match status" value="1"/>
</dbReference>
<accession>A0A816Y131</accession>